<gene>
    <name evidence="2" type="ORF">BINO364_LOCUS2839</name>
</gene>
<accession>A0A8J9V5Y0</accession>
<reference evidence="2" key="1">
    <citation type="submission" date="2021-12" db="EMBL/GenBank/DDBJ databases">
        <authorList>
            <person name="Martin H S."/>
        </authorList>
    </citation>
    <scope>NUCLEOTIDE SEQUENCE</scope>
</reference>
<evidence type="ECO:0000313" key="3">
    <source>
        <dbReference type="Proteomes" id="UP000838878"/>
    </source>
</evidence>
<feature type="compositionally biased region" description="Basic and acidic residues" evidence="1">
    <location>
        <begin position="32"/>
        <end position="43"/>
    </location>
</feature>
<keyword evidence="3" id="KW-1185">Reference proteome</keyword>
<dbReference type="Proteomes" id="UP000838878">
    <property type="component" value="Chromosome 11"/>
</dbReference>
<dbReference type="AlphaFoldDB" id="A0A8J9V5Y0"/>
<organism evidence="2 3">
    <name type="scientific">Brenthis ino</name>
    <name type="common">lesser marbled fritillary</name>
    <dbReference type="NCBI Taxonomy" id="405034"/>
    <lineage>
        <taxon>Eukaryota</taxon>
        <taxon>Metazoa</taxon>
        <taxon>Ecdysozoa</taxon>
        <taxon>Arthropoda</taxon>
        <taxon>Hexapoda</taxon>
        <taxon>Insecta</taxon>
        <taxon>Pterygota</taxon>
        <taxon>Neoptera</taxon>
        <taxon>Endopterygota</taxon>
        <taxon>Lepidoptera</taxon>
        <taxon>Glossata</taxon>
        <taxon>Ditrysia</taxon>
        <taxon>Papilionoidea</taxon>
        <taxon>Nymphalidae</taxon>
        <taxon>Heliconiinae</taxon>
        <taxon>Argynnini</taxon>
        <taxon>Brenthis</taxon>
    </lineage>
</organism>
<feature type="non-terminal residue" evidence="2">
    <location>
        <position position="136"/>
    </location>
</feature>
<feature type="region of interest" description="Disordered" evidence="1">
    <location>
        <begin position="1"/>
        <end position="45"/>
    </location>
</feature>
<sequence>MAPRNAPERAPPIAAQKSRASLRGVKRRREREKKDRCAVEHTDAAPTRSYASTRLYTVRVRGERDGRQRGTAVPITITWRAATALPTAAARATTRRLYASCTLRRIRIRSITSCTGLAPGLWNCEVSENCDQNFVC</sequence>
<proteinExistence type="predicted"/>
<dbReference type="EMBL" id="OV170231">
    <property type="protein sequence ID" value="CAH0715988.1"/>
    <property type="molecule type" value="Genomic_DNA"/>
</dbReference>
<name>A0A8J9V5Y0_9NEOP</name>
<evidence type="ECO:0000256" key="1">
    <source>
        <dbReference type="SAM" id="MobiDB-lite"/>
    </source>
</evidence>
<protein>
    <submittedName>
        <fullName evidence="2">Uncharacterized protein</fullName>
    </submittedName>
</protein>
<evidence type="ECO:0000313" key="2">
    <source>
        <dbReference type="EMBL" id="CAH0715988.1"/>
    </source>
</evidence>